<dbReference type="Gene3D" id="1.10.3300.10">
    <property type="entry name" value="Jann2411-like domain"/>
    <property type="match status" value="1"/>
</dbReference>
<dbReference type="PANTHER" id="PTHR35525:SF3">
    <property type="entry name" value="BLL6575 PROTEIN"/>
    <property type="match status" value="1"/>
</dbReference>
<name>A0ABN3QTH2_9ACTN</name>
<dbReference type="Proteomes" id="UP001501509">
    <property type="component" value="Unassembled WGS sequence"/>
</dbReference>
<protein>
    <submittedName>
        <fullName evidence="2">CGNR zinc finger domain-containing protein</fullName>
    </submittedName>
</protein>
<dbReference type="EMBL" id="BAAATD010000019">
    <property type="protein sequence ID" value="GAA2634851.1"/>
    <property type="molecule type" value="Genomic_DNA"/>
</dbReference>
<keyword evidence="3" id="KW-1185">Reference proteome</keyword>
<reference evidence="2 3" key="1">
    <citation type="journal article" date="2019" name="Int. J. Syst. Evol. Microbiol.">
        <title>The Global Catalogue of Microorganisms (GCM) 10K type strain sequencing project: providing services to taxonomists for standard genome sequencing and annotation.</title>
        <authorList>
            <consortium name="The Broad Institute Genomics Platform"/>
            <consortium name="The Broad Institute Genome Sequencing Center for Infectious Disease"/>
            <person name="Wu L."/>
            <person name="Ma J."/>
        </authorList>
    </citation>
    <scope>NUCLEOTIDE SEQUENCE [LARGE SCALE GENOMIC DNA]</scope>
    <source>
        <strain evidence="2 3">JCM 6833</strain>
    </source>
</reference>
<comment type="caution">
    <text evidence="2">The sequence shown here is derived from an EMBL/GenBank/DDBJ whole genome shotgun (WGS) entry which is preliminary data.</text>
</comment>
<feature type="domain" description="Zinc finger CGNR" evidence="1">
    <location>
        <begin position="121"/>
        <end position="164"/>
    </location>
</feature>
<dbReference type="PANTHER" id="PTHR35525">
    <property type="entry name" value="BLL6575 PROTEIN"/>
    <property type="match status" value="1"/>
</dbReference>
<organism evidence="2 3">
    <name type="scientific">Actinomadura fulvescens</name>
    <dbReference type="NCBI Taxonomy" id="46160"/>
    <lineage>
        <taxon>Bacteria</taxon>
        <taxon>Bacillati</taxon>
        <taxon>Actinomycetota</taxon>
        <taxon>Actinomycetes</taxon>
        <taxon>Streptosporangiales</taxon>
        <taxon>Thermomonosporaceae</taxon>
        <taxon>Actinomadura</taxon>
    </lineage>
</organism>
<gene>
    <name evidence="2" type="ORF">GCM10010411_87130</name>
</gene>
<evidence type="ECO:0000259" key="1">
    <source>
        <dbReference type="Pfam" id="PF11706"/>
    </source>
</evidence>
<sequence>MAIDPSHPAPGRLELVRSLANTEDRYGGHDELADGAWPTDRLDELLRLRTTVRDLATANTERQPPRHETVAEFNRIAAAHPQVVRLDHDVTDLSAELQAHHVAGEVVAAVHEAIIAGTWSRLKACANPECRWLFYDISRSHTGRWCSMAACGSLHKARAYRRRRRAEPS</sequence>
<evidence type="ECO:0000313" key="2">
    <source>
        <dbReference type="EMBL" id="GAA2634851.1"/>
    </source>
</evidence>
<dbReference type="InterPro" id="IPR023286">
    <property type="entry name" value="ABATE_dom_sf"/>
</dbReference>
<dbReference type="InterPro" id="IPR010852">
    <property type="entry name" value="ABATE"/>
</dbReference>
<accession>A0ABN3QTH2</accession>
<dbReference type="Pfam" id="PF11706">
    <property type="entry name" value="zf-CGNR"/>
    <property type="match status" value="1"/>
</dbReference>
<proteinExistence type="predicted"/>
<dbReference type="RefSeq" id="WP_344548415.1">
    <property type="nucleotide sequence ID" value="NZ_BAAATD010000019.1"/>
</dbReference>
<dbReference type="InterPro" id="IPR021005">
    <property type="entry name" value="Znf_CGNR"/>
</dbReference>
<dbReference type="Pfam" id="PF07336">
    <property type="entry name" value="ABATE"/>
    <property type="match status" value="1"/>
</dbReference>
<evidence type="ECO:0000313" key="3">
    <source>
        <dbReference type="Proteomes" id="UP001501509"/>
    </source>
</evidence>
<dbReference type="SUPFAM" id="SSF160904">
    <property type="entry name" value="Jann2411-like"/>
    <property type="match status" value="1"/>
</dbReference>